<reference evidence="2" key="1">
    <citation type="journal article" date="2020" name="Nature">
        <title>Giant virus diversity and host interactions through global metagenomics.</title>
        <authorList>
            <person name="Schulz F."/>
            <person name="Roux S."/>
            <person name="Paez-Espino D."/>
            <person name="Jungbluth S."/>
            <person name="Walsh D.A."/>
            <person name="Denef V.J."/>
            <person name="McMahon K.D."/>
            <person name="Konstantinidis K.T."/>
            <person name="Eloe-Fadrosh E.A."/>
            <person name="Kyrpides N.C."/>
            <person name="Woyke T."/>
        </authorList>
    </citation>
    <scope>NUCLEOTIDE SEQUENCE</scope>
    <source>
        <strain evidence="2">GVMAG-M-3300023179-103</strain>
    </source>
</reference>
<name>A0A6C0DZ04_9ZZZZ</name>
<accession>A0A6C0DZ04</accession>
<dbReference type="AlphaFoldDB" id="A0A6C0DZ04"/>
<sequence length="147" mass="16320">MSDTSFTKKLTASSIAGLTFVLVSLPEVYLQTNKLTNTFTSNCPTPEGKFLHFALFFAIEFFIMKMMVRYNYMGMGDKSDGLIAKYALCGAMLFFILSSTDAYRMTAKLGLGLADENGCPNVKGVIVHALVFIVLLLLKMQYLPKDQ</sequence>
<keyword evidence="1" id="KW-0472">Membrane</keyword>
<organism evidence="2">
    <name type="scientific">viral metagenome</name>
    <dbReference type="NCBI Taxonomy" id="1070528"/>
    <lineage>
        <taxon>unclassified sequences</taxon>
        <taxon>metagenomes</taxon>
        <taxon>organismal metagenomes</taxon>
    </lineage>
</organism>
<evidence type="ECO:0000313" key="2">
    <source>
        <dbReference type="EMBL" id="QHT22004.1"/>
    </source>
</evidence>
<feature type="transmembrane region" description="Helical" evidence="1">
    <location>
        <begin position="120"/>
        <end position="138"/>
    </location>
</feature>
<proteinExistence type="predicted"/>
<keyword evidence="1" id="KW-0812">Transmembrane</keyword>
<dbReference type="EMBL" id="MN739700">
    <property type="protein sequence ID" value="QHT22004.1"/>
    <property type="molecule type" value="Genomic_DNA"/>
</dbReference>
<feature type="transmembrane region" description="Helical" evidence="1">
    <location>
        <begin position="82"/>
        <end position="100"/>
    </location>
</feature>
<evidence type="ECO:0000256" key="1">
    <source>
        <dbReference type="SAM" id="Phobius"/>
    </source>
</evidence>
<keyword evidence="1" id="KW-1133">Transmembrane helix</keyword>
<protein>
    <submittedName>
        <fullName evidence="2">Uncharacterized protein</fullName>
    </submittedName>
</protein>
<feature type="transmembrane region" description="Helical" evidence="1">
    <location>
        <begin position="50"/>
        <end position="70"/>
    </location>
</feature>